<dbReference type="InterPro" id="IPR011990">
    <property type="entry name" value="TPR-like_helical_dom_sf"/>
</dbReference>
<dbReference type="WBParaSite" id="Pan_g11671.t1">
    <property type="protein sequence ID" value="Pan_g11671.t1"/>
    <property type="gene ID" value="Pan_g11671"/>
</dbReference>
<name>A0A7E4UQP1_PANRE</name>
<reference evidence="2" key="2">
    <citation type="submission" date="2020-10" db="UniProtKB">
        <authorList>
            <consortium name="WormBaseParasite"/>
        </authorList>
    </citation>
    <scope>IDENTIFICATION</scope>
</reference>
<proteinExistence type="predicted"/>
<dbReference type="GO" id="GO:0030008">
    <property type="term" value="C:TRAPP complex"/>
    <property type="evidence" value="ECO:0007669"/>
    <property type="project" value="TreeGrafter"/>
</dbReference>
<dbReference type="SUPFAM" id="SSF48452">
    <property type="entry name" value="TPR-like"/>
    <property type="match status" value="1"/>
</dbReference>
<protein>
    <submittedName>
        <fullName evidence="2">Trafficking protein particle complex subunit 12</fullName>
    </submittedName>
</protein>
<accession>A0A7E4UQP1</accession>
<evidence type="ECO:0000313" key="2">
    <source>
        <dbReference type="WBParaSite" id="Pan_g11671.t1"/>
    </source>
</evidence>
<organism evidence="1 2">
    <name type="scientific">Panagrellus redivivus</name>
    <name type="common">Microworm</name>
    <dbReference type="NCBI Taxonomy" id="6233"/>
    <lineage>
        <taxon>Eukaryota</taxon>
        <taxon>Metazoa</taxon>
        <taxon>Ecdysozoa</taxon>
        <taxon>Nematoda</taxon>
        <taxon>Chromadorea</taxon>
        <taxon>Rhabditida</taxon>
        <taxon>Tylenchina</taxon>
        <taxon>Panagrolaimomorpha</taxon>
        <taxon>Panagrolaimoidea</taxon>
        <taxon>Panagrolaimidae</taxon>
        <taxon>Panagrellus</taxon>
    </lineage>
</organism>
<dbReference type="AlphaFoldDB" id="A0A7E4UQP1"/>
<evidence type="ECO:0000313" key="1">
    <source>
        <dbReference type="Proteomes" id="UP000492821"/>
    </source>
</evidence>
<reference evidence="1" key="1">
    <citation type="journal article" date="2013" name="Genetics">
        <title>The draft genome and transcriptome of Panagrellus redivivus are shaped by the harsh demands of a free-living lifestyle.</title>
        <authorList>
            <person name="Srinivasan J."/>
            <person name="Dillman A.R."/>
            <person name="Macchietto M.G."/>
            <person name="Heikkinen L."/>
            <person name="Lakso M."/>
            <person name="Fracchia K.M."/>
            <person name="Antoshechkin I."/>
            <person name="Mortazavi A."/>
            <person name="Wong G."/>
            <person name="Sternberg P.W."/>
        </authorList>
    </citation>
    <scope>NUCLEOTIDE SEQUENCE [LARGE SCALE GENOMIC DNA]</scope>
    <source>
        <strain evidence="1">MT8872</strain>
    </source>
</reference>
<dbReference type="PANTHER" id="PTHR21581:SF6">
    <property type="entry name" value="TRAFFICKING PROTEIN PARTICLE COMPLEX SUBUNIT 12"/>
    <property type="match status" value="1"/>
</dbReference>
<dbReference type="Proteomes" id="UP000492821">
    <property type="component" value="Unassembled WGS sequence"/>
</dbReference>
<sequence length="413" mass="46127">MPRFSRMSQQPPWAEVAHLYIWPESTSLQNAIDNGKFETVYTMPGIKSDDMLVDKMAVAVSQITGKHVQRPNVATNVDGLKQLIAQGHLRMAYNLTTTLLTGYGQGLGRAGHPSRNSFETFEIWSCRFQLMMALKLHQGLVAELSAFENLDAPDTYFQYYPELAQQGYTGSMLPFQMRLIHAEAPRFTPNPVASVTLCCALAEKVRQIINQLKADAAPEAHVRLWEQRLETVLLTKARAWFTMKEYHQCIAVYTELLPLVSDERKVKILQHLQRVAVVIGDAKLVEHYSREITIQNSGSANFYLHKGIKAAFYGNYGKAVENLQAAQKGSGGLTNPVVANNEAICQLYHDKVEEAQSHLLSFPVTATEPILINISTIATLAASSKDDSKRKFFAKSCDKMSDLFDPQASKVLC</sequence>
<keyword evidence="1" id="KW-1185">Reference proteome</keyword>
<dbReference type="GO" id="GO:0005794">
    <property type="term" value="C:Golgi apparatus"/>
    <property type="evidence" value="ECO:0007669"/>
    <property type="project" value="TreeGrafter"/>
</dbReference>
<dbReference type="PANTHER" id="PTHR21581">
    <property type="entry name" value="D-ALANYL-D-ALANINE CARBOXYPEPTIDASE"/>
    <property type="match status" value="1"/>
</dbReference>